<dbReference type="Proteomes" id="UP000254711">
    <property type="component" value="Unassembled WGS sequence"/>
</dbReference>
<evidence type="ECO:0000259" key="1">
    <source>
        <dbReference type="PROSITE" id="PS51186"/>
    </source>
</evidence>
<dbReference type="GO" id="GO:0005737">
    <property type="term" value="C:cytoplasm"/>
    <property type="evidence" value="ECO:0007669"/>
    <property type="project" value="TreeGrafter"/>
</dbReference>
<accession>A0A370K4F6</accession>
<dbReference type="Pfam" id="PF13302">
    <property type="entry name" value="Acetyltransf_3"/>
    <property type="match status" value="1"/>
</dbReference>
<dbReference type="OrthoDB" id="5292292at2"/>
<name>A0A370K4F6_9GAMM</name>
<dbReference type="GO" id="GO:0008999">
    <property type="term" value="F:protein-N-terminal-alanine acetyltransferase activity"/>
    <property type="evidence" value="ECO:0007669"/>
    <property type="project" value="TreeGrafter"/>
</dbReference>
<evidence type="ECO:0000313" key="2">
    <source>
        <dbReference type="EMBL" id="RDI97529.1"/>
    </source>
</evidence>
<gene>
    <name evidence="2" type="ORF">DVT68_16675</name>
</gene>
<dbReference type="PROSITE" id="PS51186">
    <property type="entry name" value="GNAT"/>
    <property type="match status" value="1"/>
</dbReference>
<dbReference type="SUPFAM" id="SSF55729">
    <property type="entry name" value="Acyl-CoA N-acyltransferases (Nat)"/>
    <property type="match status" value="1"/>
</dbReference>
<evidence type="ECO:0000313" key="3">
    <source>
        <dbReference type="Proteomes" id="UP000254711"/>
    </source>
</evidence>
<dbReference type="PANTHER" id="PTHR43441:SF10">
    <property type="entry name" value="ACETYLTRANSFERASE"/>
    <property type="match status" value="1"/>
</dbReference>
<dbReference type="InterPro" id="IPR000182">
    <property type="entry name" value="GNAT_dom"/>
</dbReference>
<proteinExistence type="predicted"/>
<dbReference type="GO" id="GO:1990189">
    <property type="term" value="F:protein N-terminal-serine acetyltransferase activity"/>
    <property type="evidence" value="ECO:0007669"/>
    <property type="project" value="TreeGrafter"/>
</dbReference>
<keyword evidence="3" id="KW-1185">Reference proteome</keyword>
<comment type="caution">
    <text evidence="2">The sequence shown here is derived from an EMBL/GenBank/DDBJ whole genome shotgun (WGS) entry which is preliminary data.</text>
</comment>
<dbReference type="Gene3D" id="3.40.630.30">
    <property type="match status" value="1"/>
</dbReference>
<feature type="domain" description="N-acetyltransferase" evidence="1">
    <location>
        <begin position="27"/>
        <end position="196"/>
    </location>
</feature>
<dbReference type="InterPro" id="IPR016181">
    <property type="entry name" value="Acyl_CoA_acyltransferase"/>
</dbReference>
<keyword evidence="2" id="KW-0808">Transferase</keyword>
<dbReference type="AlphaFoldDB" id="A0A370K4F6"/>
<reference evidence="2 3" key="1">
    <citation type="submission" date="2018-07" db="EMBL/GenBank/DDBJ databases">
        <title>Dyella solisilvae sp. nov., isolated from the pine and broad-leaved mixed forest soil.</title>
        <authorList>
            <person name="Gao Z."/>
            <person name="Qiu L."/>
        </authorList>
    </citation>
    <scope>NUCLEOTIDE SEQUENCE [LARGE SCALE GENOMIC DNA]</scope>
    <source>
        <strain evidence="2 3">DHG54</strain>
    </source>
</reference>
<dbReference type="EMBL" id="QQSY01000005">
    <property type="protein sequence ID" value="RDI97529.1"/>
    <property type="molecule type" value="Genomic_DNA"/>
</dbReference>
<sequence>MPAAVYSLLPPDRGETVPAPELDDGAWRLRAYRPDDAESLHAALHESMDTVGRWQGWCSPSYSLNDARHWIARTRLAWRGVGDECALAIVDRQDQLVGSIGLNHWQSDFRMANLGYWVRQSRQGQGAAVAAVRMLARHALQVPELQRLEIVAAADNLASRRVAEKAGARLECIARQRLTLHGQPQDAAVYALVTGDLD</sequence>
<dbReference type="PANTHER" id="PTHR43441">
    <property type="entry name" value="RIBOSOMAL-PROTEIN-SERINE ACETYLTRANSFERASE"/>
    <property type="match status" value="1"/>
</dbReference>
<organism evidence="2 3">
    <name type="scientific">Dyella solisilvae</name>
    <dbReference type="NCBI Taxonomy" id="1920168"/>
    <lineage>
        <taxon>Bacteria</taxon>
        <taxon>Pseudomonadati</taxon>
        <taxon>Pseudomonadota</taxon>
        <taxon>Gammaproteobacteria</taxon>
        <taxon>Lysobacterales</taxon>
        <taxon>Rhodanobacteraceae</taxon>
        <taxon>Dyella</taxon>
    </lineage>
</organism>
<protein>
    <submittedName>
        <fullName evidence="2">N-acetyltransferase</fullName>
    </submittedName>
</protein>
<dbReference type="InterPro" id="IPR051908">
    <property type="entry name" value="Ribosomal_N-acetyltransferase"/>
</dbReference>